<feature type="active site" description="Proton acceptor" evidence="8">
    <location>
        <position position="39"/>
    </location>
</feature>
<keyword evidence="12" id="KW-1185">Reference proteome</keyword>
<comment type="pathway">
    <text evidence="2 7">Glycan metabolism; L-arabinan degradation.</text>
</comment>
<evidence type="ECO:0000256" key="3">
    <source>
        <dbReference type="ARBA" id="ARBA00009865"/>
    </source>
</evidence>
<dbReference type="EC" id="3.2.1.99" evidence="4 7"/>
<dbReference type="STRING" id="50376.A0A517L4E5"/>
<comment type="catalytic activity">
    <reaction evidence="1 7">
        <text>Endohydrolysis of (1-&gt;5)-alpha-arabinofuranosidic linkages in (1-&gt;5)-arabinans.</text>
        <dbReference type="EC" id="3.2.1.99"/>
    </reaction>
</comment>
<dbReference type="SUPFAM" id="SSF75005">
    <property type="entry name" value="Arabinanase/levansucrase/invertase"/>
    <property type="match status" value="1"/>
</dbReference>
<evidence type="ECO:0000256" key="7">
    <source>
        <dbReference type="PIRNR" id="PIRNR026534"/>
    </source>
</evidence>
<dbReference type="PIRSF" id="PIRSF026534">
    <property type="entry name" value="Endo_alpha-L-arabinosidase"/>
    <property type="match status" value="1"/>
</dbReference>
<evidence type="ECO:0000256" key="1">
    <source>
        <dbReference type="ARBA" id="ARBA00000375"/>
    </source>
</evidence>
<dbReference type="Proteomes" id="UP000316270">
    <property type="component" value="Chromosome 4"/>
</dbReference>
<accession>A0A517L4E5</accession>
<dbReference type="GO" id="GO:0031222">
    <property type="term" value="P:arabinan catabolic process"/>
    <property type="evidence" value="ECO:0007669"/>
    <property type="project" value="UniProtKB-UniPathway"/>
</dbReference>
<evidence type="ECO:0000256" key="9">
    <source>
        <dbReference type="PIRSR" id="PIRSR606710-2"/>
    </source>
</evidence>
<dbReference type="UniPathway" id="UPA00667"/>
<evidence type="ECO:0000256" key="10">
    <source>
        <dbReference type="SAM" id="SignalP"/>
    </source>
</evidence>
<feature type="active site" description="Proton donor" evidence="8">
    <location>
        <position position="207"/>
    </location>
</feature>
<dbReference type="Gene3D" id="2.115.10.20">
    <property type="entry name" value="Glycosyl hydrolase domain, family 43"/>
    <property type="match status" value="1"/>
</dbReference>
<evidence type="ECO:0000256" key="4">
    <source>
        <dbReference type="ARBA" id="ARBA00012586"/>
    </source>
</evidence>
<feature type="signal peptide" evidence="10">
    <location>
        <begin position="1"/>
        <end position="21"/>
    </location>
</feature>
<dbReference type="Pfam" id="PF04616">
    <property type="entry name" value="Glyco_hydro_43"/>
    <property type="match status" value="1"/>
</dbReference>
<name>A0A517L4E5_9PEZI</name>
<evidence type="ECO:0000313" key="11">
    <source>
        <dbReference type="EMBL" id="QDS70516.1"/>
    </source>
</evidence>
<gene>
    <name evidence="11" type="ORF">FKW77_010261</name>
</gene>
<protein>
    <recommendedName>
        <fullName evidence="4 7">Arabinan endo-1,5-alpha-L-arabinosidase</fullName>
        <ecNumber evidence="4 7">3.2.1.99</ecNumber>
    </recommendedName>
</protein>
<keyword evidence="5 7" id="KW-0378">Hydrolase</keyword>
<evidence type="ECO:0000256" key="5">
    <source>
        <dbReference type="ARBA" id="ARBA00022801"/>
    </source>
</evidence>
<reference evidence="11 12" key="1">
    <citation type="submission" date="2019-07" db="EMBL/GenBank/DDBJ databases">
        <title>Finished genome of Venturia effusa.</title>
        <authorList>
            <person name="Young C.A."/>
            <person name="Cox M.P."/>
            <person name="Ganley A.R.D."/>
            <person name="David W.J."/>
        </authorList>
    </citation>
    <scope>NUCLEOTIDE SEQUENCE [LARGE SCALE GENOMIC DNA]</scope>
    <source>
        <strain evidence="12">albino</strain>
    </source>
</reference>
<dbReference type="InterPro" id="IPR006710">
    <property type="entry name" value="Glyco_hydro_43"/>
</dbReference>
<proteinExistence type="inferred from homology"/>
<evidence type="ECO:0000256" key="6">
    <source>
        <dbReference type="ARBA" id="ARBA00023295"/>
    </source>
</evidence>
<feature type="site" description="Important for catalytic activity, responsible for pKa modulation of the active site Glu and correct orientation of both the proton donor and substrate" evidence="9">
    <location>
        <position position="152"/>
    </location>
</feature>
<dbReference type="PANTHER" id="PTHR43301:SF3">
    <property type="entry name" value="ARABINAN ENDO-1,5-ALPHA-L-ARABINOSIDASE A-RELATED"/>
    <property type="match status" value="1"/>
</dbReference>
<dbReference type="InterPro" id="IPR016840">
    <property type="entry name" value="Glyco_hydro_43_endo_a_Ara-ase"/>
</dbReference>
<organism evidence="11 12">
    <name type="scientific">Venturia effusa</name>
    <dbReference type="NCBI Taxonomy" id="50376"/>
    <lineage>
        <taxon>Eukaryota</taxon>
        <taxon>Fungi</taxon>
        <taxon>Dikarya</taxon>
        <taxon>Ascomycota</taxon>
        <taxon>Pezizomycotina</taxon>
        <taxon>Dothideomycetes</taxon>
        <taxon>Pleosporomycetidae</taxon>
        <taxon>Venturiales</taxon>
        <taxon>Venturiaceae</taxon>
        <taxon>Venturia</taxon>
    </lineage>
</organism>
<dbReference type="CDD" id="cd18831">
    <property type="entry name" value="GH43_AnAbnA-like"/>
    <property type="match status" value="1"/>
</dbReference>
<feature type="chain" id="PRO_5021812154" description="Arabinan endo-1,5-alpha-L-arabinosidase" evidence="10">
    <location>
        <begin position="22"/>
        <end position="351"/>
    </location>
</feature>
<dbReference type="GO" id="GO:0046558">
    <property type="term" value="F:arabinan endo-1,5-alpha-L-arabinosidase activity"/>
    <property type="evidence" value="ECO:0007669"/>
    <property type="project" value="UniProtKB-EC"/>
</dbReference>
<evidence type="ECO:0000256" key="8">
    <source>
        <dbReference type="PIRSR" id="PIRSR606710-1"/>
    </source>
</evidence>
<dbReference type="PANTHER" id="PTHR43301">
    <property type="entry name" value="ARABINAN ENDO-1,5-ALPHA-L-ARABINOSIDASE"/>
    <property type="match status" value="1"/>
</dbReference>
<dbReference type="InterPro" id="IPR050727">
    <property type="entry name" value="GH43_arabinanases"/>
</dbReference>
<dbReference type="EMBL" id="CP042188">
    <property type="protein sequence ID" value="QDS70516.1"/>
    <property type="molecule type" value="Genomic_DNA"/>
</dbReference>
<comment type="similarity">
    <text evidence="3 7">Belongs to the glycosyl hydrolase 43 family.</text>
</comment>
<dbReference type="InterPro" id="IPR023296">
    <property type="entry name" value="Glyco_hydro_beta-prop_sf"/>
</dbReference>
<keyword evidence="6 7" id="KW-0326">Glycosidase</keyword>
<sequence length="351" mass="38389">MLSFLYTLSLSFLALSDVIHARHYATPSACSGVCGNSHDPSVIRRHSDGKLFRFSTGNRISVATASHLSGPWVAMGCALPAGSKINKKGRHDLWAPDVSRWGDTYYLLYSVSSFGSQDSAIGYATSKDLESWTDHGSTGIESSKGKDYNAIDGHMILTRETHYIAFGSFWSDIFITSLTFSDTGAFKSSSSSAKQIAFTSVVPQAVEGASVFMYSGHWYLLFSAGQCCGLDKNRPPSGKEYQIKVCRSRKPNSGYEDKSGRDCRDGGGTTLLASHGWVYAPGGQGVLQNHTEGPFLYYHYGETLLLLPTTDHVWIVCAKMDVVDTRIGYADGQKKFGWNKLIFGKDGWPTV</sequence>
<evidence type="ECO:0000256" key="2">
    <source>
        <dbReference type="ARBA" id="ARBA00004834"/>
    </source>
</evidence>
<dbReference type="OrthoDB" id="195678at2759"/>
<keyword evidence="10" id="KW-0732">Signal</keyword>
<evidence type="ECO:0000313" key="12">
    <source>
        <dbReference type="Proteomes" id="UP000316270"/>
    </source>
</evidence>
<dbReference type="AlphaFoldDB" id="A0A517L4E5"/>